<evidence type="ECO:0000313" key="1">
    <source>
        <dbReference type="EMBL" id="QDQ29148.1"/>
    </source>
</evidence>
<dbReference type="EMBL" id="CP041730">
    <property type="protein sequence ID" value="QDQ29148.1"/>
    <property type="molecule type" value="Genomic_DNA"/>
</dbReference>
<dbReference type="AlphaFoldDB" id="A0A516SM93"/>
<organism evidence="1 2">
    <name type="scientific">Chitinimonas arctica</name>
    <dbReference type="NCBI Taxonomy" id="2594795"/>
    <lineage>
        <taxon>Bacteria</taxon>
        <taxon>Pseudomonadati</taxon>
        <taxon>Pseudomonadota</taxon>
        <taxon>Betaproteobacteria</taxon>
        <taxon>Neisseriales</taxon>
        <taxon>Chitinibacteraceae</taxon>
        <taxon>Chitinimonas</taxon>
    </lineage>
</organism>
<dbReference type="InterPro" id="IPR006498">
    <property type="entry name" value="Tail_tube"/>
</dbReference>
<protein>
    <submittedName>
        <fullName evidence="1">Phage major tail tube protein</fullName>
    </submittedName>
</protein>
<proteinExistence type="predicted"/>
<name>A0A516SM93_9NEIS</name>
<dbReference type="Pfam" id="PF04985">
    <property type="entry name" value="Phage_tube"/>
    <property type="match status" value="1"/>
</dbReference>
<dbReference type="Proteomes" id="UP000317550">
    <property type="component" value="Chromosome"/>
</dbReference>
<reference evidence="2" key="1">
    <citation type="submission" date="2019-07" db="EMBL/GenBank/DDBJ databases">
        <title>Chitinimonas sp. nov., isolated from Ny-Alesund, arctica soil.</title>
        <authorList>
            <person name="Xu Q."/>
            <person name="Peng F."/>
        </authorList>
    </citation>
    <scope>NUCLEOTIDE SEQUENCE [LARGE SCALE GENOMIC DNA]</scope>
    <source>
        <strain evidence="2">R3-44</strain>
    </source>
</reference>
<accession>A0A516SM93</accession>
<dbReference type="RefSeq" id="WP_144280522.1">
    <property type="nucleotide sequence ID" value="NZ_CP041730.1"/>
</dbReference>
<dbReference type="OrthoDB" id="3078668at2"/>
<evidence type="ECO:0000313" key="2">
    <source>
        <dbReference type="Proteomes" id="UP000317550"/>
    </source>
</evidence>
<dbReference type="KEGG" id="cari:FNU76_23895"/>
<keyword evidence="2" id="KW-1185">Reference proteome</keyword>
<gene>
    <name evidence="1" type="ORF">FNU76_23895</name>
</gene>
<dbReference type="NCBIfam" id="TIGR01611">
    <property type="entry name" value="tail_tube"/>
    <property type="match status" value="1"/>
</dbReference>
<sequence length="169" mass="18482">MALPRKLKHFNTFVDGNGYAGETKEVTLPKLSRKMEEYRGGGMDGPISIDMGQEKLELEATYGGLMRDILKGYGALKHDAVLIRFAGAYQREDSGDVDAVEIVVRGRHQEIDMGSAKAGDDSDFKVKSALSYYKLMVNGATAIEIDLASMVLVVDGEDRLAKHRKAIGV</sequence>